<evidence type="ECO:0000313" key="1">
    <source>
        <dbReference type="EMBL" id="KAI3797051.1"/>
    </source>
</evidence>
<dbReference type="EMBL" id="CM042029">
    <property type="protein sequence ID" value="KAI3797051.1"/>
    <property type="molecule type" value="Genomic_DNA"/>
</dbReference>
<comment type="caution">
    <text evidence="1">The sequence shown here is derived from an EMBL/GenBank/DDBJ whole genome shotgun (WGS) entry which is preliminary data.</text>
</comment>
<proteinExistence type="predicted"/>
<dbReference type="Proteomes" id="UP001056120">
    <property type="component" value="Linkage Group LG12"/>
</dbReference>
<keyword evidence="2" id="KW-1185">Reference proteome</keyword>
<organism evidence="1 2">
    <name type="scientific">Smallanthus sonchifolius</name>
    <dbReference type="NCBI Taxonomy" id="185202"/>
    <lineage>
        <taxon>Eukaryota</taxon>
        <taxon>Viridiplantae</taxon>
        <taxon>Streptophyta</taxon>
        <taxon>Embryophyta</taxon>
        <taxon>Tracheophyta</taxon>
        <taxon>Spermatophyta</taxon>
        <taxon>Magnoliopsida</taxon>
        <taxon>eudicotyledons</taxon>
        <taxon>Gunneridae</taxon>
        <taxon>Pentapetalae</taxon>
        <taxon>asterids</taxon>
        <taxon>campanulids</taxon>
        <taxon>Asterales</taxon>
        <taxon>Asteraceae</taxon>
        <taxon>Asteroideae</taxon>
        <taxon>Heliantheae alliance</taxon>
        <taxon>Millerieae</taxon>
        <taxon>Smallanthus</taxon>
    </lineage>
</organism>
<name>A0ACB9HP72_9ASTR</name>
<protein>
    <submittedName>
        <fullName evidence="1">Uncharacterized protein</fullName>
    </submittedName>
</protein>
<reference evidence="1 2" key="2">
    <citation type="journal article" date="2022" name="Mol. Ecol. Resour.">
        <title>The genomes of chicory, endive, great burdock and yacon provide insights into Asteraceae paleo-polyploidization history and plant inulin production.</title>
        <authorList>
            <person name="Fan W."/>
            <person name="Wang S."/>
            <person name="Wang H."/>
            <person name="Wang A."/>
            <person name="Jiang F."/>
            <person name="Liu H."/>
            <person name="Zhao H."/>
            <person name="Xu D."/>
            <person name="Zhang Y."/>
        </authorList>
    </citation>
    <scope>NUCLEOTIDE SEQUENCE [LARGE SCALE GENOMIC DNA]</scope>
    <source>
        <strain evidence="2">cv. Yunnan</strain>
        <tissue evidence="1">Leaves</tissue>
    </source>
</reference>
<evidence type="ECO:0000313" key="2">
    <source>
        <dbReference type="Proteomes" id="UP001056120"/>
    </source>
</evidence>
<sequence length="105" mass="12076">MCGDNLKNQRTQPLKKRRIPPDLFRAIEKAKNQTTRADFLHLQHHSEIIPAPKKRRIPSGSQLDEVRSVAKLIKRAPMKKNPLKNLNTMLMLNLFAKRMALLAGE</sequence>
<gene>
    <name evidence="1" type="ORF">L1987_39741</name>
</gene>
<accession>A0ACB9HP72</accession>
<reference evidence="2" key="1">
    <citation type="journal article" date="2022" name="Mol. Ecol. Resour.">
        <title>The genomes of chicory, endive, great burdock and yacon provide insights into Asteraceae palaeo-polyploidization history and plant inulin production.</title>
        <authorList>
            <person name="Fan W."/>
            <person name="Wang S."/>
            <person name="Wang H."/>
            <person name="Wang A."/>
            <person name="Jiang F."/>
            <person name="Liu H."/>
            <person name="Zhao H."/>
            <person name="Xu D."/>
            <person name="Zhang Y."/>
        </authorList>
    </citation>
    <scope>NUCLEOTIDE SEQUENCE [LARGE SCALE GENOMIC DNA]</scope>
    <source>
        <strain evidence="2">cv. Yunnan</strain>
    </source>
</reference>